<dbReference type="PANTHER" id="PTHR43308:SF5">
    <property type="entry name" value="S-LAYER PROTEIN _ PEPTIDOGLYCAN ENDO-BETA-N-ACETYLGLUCOSAMINIDASE"/>
    <property type="match status" value="1"/>
</dbReference>
<protein>
    <recommendedName>
        <fullName evidence="2">SLH domain-containing protein</fullName>
    </recommendedName>
</protein>
<dbReference type="PANTHER" id="PTHR43308">
    <property type="entry name" value="OUTER MEMBRANE PROTEIN ALPHA-RELATED"/>
    <property type="match status" value="1"/>
</dbReference>
<dbReference type="InterPro" id="IPR012334">
    <property type="entry name" value="Pectin_lyas_fold"/>
</dbReference>
<evidence type="ECO:0000256" key="1">
    <source>
        <dbReference type="SAM" id="Phobius"/>
    </source>
</evidence>
<keyword evidence="1" id="KW-0812">Transmembrane</keyword>
<reference evidence="3" key="1">
    <citation type="submission" date="2016-09" db="EMBL/GenBank/DDBJ databases">
        <title>Draft genome of thermotolerant cyanobacterium Desertifilum sp. strain IPPAS B-1220.</title>
        <authorList>
            <person name="Sinetova M.A."/>
            <person name="Bolakhan K."/>
            <person name="Zayadan B.K."/>
            <person name="Mironov K.S."/>
            <person name="Ustinova V."/>
            <person name="Kupriyanova E.V."/>
            <person name="Sidorov R.A."/>
            <person name="Skrypnik A.N."/>
            <person name="Gogoleva N.E."/>
            <person name="Gogolev Y.V."/>
            <person name="Los D.A."/>
        </authorList>
    </citation>
    <scope>NUCLEOTIDE SEQUENCE [LARGE SCALE GENOMIC DNA]</scope>
    <source>
        <strain evidence="3">IPPAS B-1220</strain>
    </source>
</reference>
<dbReference type="InterPro" id="IPR011459">
    <property type="entry name" value="DUF1565"/>
</dbReference>
<name>A0A1E5QLK0_9CYAN</name>
<dbReference type="EMBL" id="MJGC01000050">
    <property type="protein sequence ID" value="OEJ75457.1"/>
    <property type="molecule type" value="Genomic_DNA"/>
</dbReference>
<dbReference type="NCBIfam" id="TIGR03804">
    <property type="entry name" value="para_beta_helix"/>
    <property type="match status" value="3"/>
</dbReference>
<accession>A0A1E5QLK0</accession>
<keyword evidence="1" id="KW-0472">Membrane</keyword>
<feature type="domain" description="SLH" evidence="2">
    <location>
        <begin position="413"/>
        <end position="470"/>
    </location>
</feature>
<organism evidence="3">
    <name type="scientific">Desertifilum tharense IPPAS B-1220</name>
    <dbReference type="NCBI Taxonomy" id="1781255"/>
    <lineage>
        <taxon>Bacteria</taxon>
        <taxon>Bacillati</taxon>
        <taxon>Cyanobacteriota</taxon>
        <taxon>Cyanophyceae</taxon>
        <taxon>Desertifilales</taxon>
        <taxon>Desertifilaceae</taxon>
        <taxon>Desertifilum</taxon>
    </lineage>
</organism>
<evidence type="ECO:0000313" key="3">
    <source>
        <dbReference type="EMBL" id="OEJ75457.1"/>
    </source>
</evidence>
<dbReference type="STRING" id="1781255.BH720_09430"/>
<comment type="caution">
    <text evidence="3">The sequence shown here is derived from an EMBL/GenBank/DDBJ whole genome shotgun (WGS) entry which is preliminary data.</text>
</comment>
<dbReference type="OrthoDB" id="9759810at2"/>
<feature type="transmembrane region" description="Helical" evidence="1">
    <location>
        <begin position="21"/>
        <end position="42"/>
    </location>
</feature>
<dbReference type="InterPro" id="IPR006626">
    <property type="entry name" value="PbH1"/>
</dbReference>
<dbReference type="Pfam" id="PF07602">
    <property type="entry name" value="DUF1565"/>
    <property type="match status" value="1"/>
</dbReference>
<dbReference type="RefSeq" id="WP_069966937.1">
    <property type="nucleotide sequence ID" value="NZ_CM124774.1"/>
</dbReference>
<dbReference type="SUPFAM" id="SSF51126">
    <property type="entry name" value="Pectin lyase-like"/>
    <property type="match status" value="1"/>
</dbReference>
<dbReference type="Gene3D" id="2.160.20.10">
    <property type="entry name" value="Single-stranded right-handed beta-helix, Pectin lyase-like"/>
    <property type="match status" value="1"/>
</dbReference>
<dbReference type="SMART" id="SM00710">
    <property type="entry name" value="PbH1"/>
    <property type="match status" value="6"/>
</dbReference>
<gene>
    <name evidence="3" type="ORF">BH720_09430</name>
</gene>
<dbReference type="InterPro" id="IPR051465">
    <property type="entry name" value="Cell_Envelope_Struct_Comp"/>
</dbReference>
<dbReference type="InterPro" id="IPR022441">
    <property type="entry name" value="Para_beta_helix_rpt-2"/>
</dbReference>
<dbReference type="InterPro" id="IPR001119">
    <property type="entry name" value="SLH_dom"/>
</dbReference>
<feature type="domain" description="SLH" evidence="2">
    <location>
        <begin position="472"/>
        <end position="536"/>
    </location>
</feature>
<feature type="domain" description="SLH" evidence="2">
    <location>
        <begin position="349"/>
        <end position="412"/>
    </location>
</feature>
<proteinExistence type="predicted"/>
<evidence type="ECO:0000259" key="2">
    <source>
        <dbReference type="PROSITE" id="PS51272"/>
    </source>
</evidence>
<dbReference type="Pfam" id="PF00395">
    <property type="entry name" value="SLH"/>
    <property type="match status" value="3"/>
</dbReference>
<dbReference type="AlphaFoldDB" id="A0A1E5QLK0"/>
<dbReference type="PROSITE" id="PS51272">
    <property type="entry name" value="SLH"/>
    <property type="match status" value="3"/>
</dbReference>
<sequence>MRVYQGSQNRGQIPQLLIKSVHVGLSALVLCSSVGMVLPALAQSPSPTLTAQIPAGARVVYVNPSRGSDTSNAGISDDIPYRTITYALQQAGENTVIQLAPGSYTAETGEVFPLNLKPGVILRGSESNKGQTTLIIGSGVFISPTFARQNVTILAARDSEITGVTVTNPSTRGTGVWVESTNPRIKDSTFTNNNREGVFVTGTGNPRIENNVFTRNLGNGVSVARSSSGSIRGNVFDNTGFGLTIGGTSTPTLSNNRIINNTDGIVVTDTAEPILRENEIENNSRDGVVAITNANPNLGTADSQGRNIIRNNGRYDVYNATRSNVIAAAGNDIDSRKIQGQVDFTATTVARGQLRDIQGHWAETYIRALVAQDVIAGFPDGTFRPNEPVTRAQFATIVSKALSPAAKRGGTSFRDVPTNHWASAAIQSAYRGEFLTGFEDATFRPDLRIPRVQVLVSLVSGLGLRSNDTSVLSAYNDAAQIPSWAASAIAGATRSGLVINYPQPRQLNPNQQATRGEVAAFVYQALVNAGRAEPIESPYLVVNP</sequence>
<dbReference type="InterPro" id="IPR011050">
    <property type="entry name" value="Pectin_lyase_fold/virulence"/>
</dbReference>
<keyword evidence="1" id="KW-1133">Transmembrane helix</keyword>